<dbReference type="Gene3D" id="3.30.710.10">
    <property type="entry name" value="Potassium Channel Kv1.1, Chain A"/>
    <property type="match status" value="1"/>
</dbReference>
<dbReference type="SUPFAM" id="SSF54695">
    <property type="entry name" value="POZ domain"/>
    <property type="match status" value="1"/>
</dbReference>
<dbReference type="Gene3D" id="1.25.40.420">
    <property type="match status" value="1"/>
</dbReference>
<feature type="domain" description="BTB" evidence="3">
    <location>
        <begin position="25"/>
        <end position="92"/>
    </location>
</feature>
<evidence type="ECO:0000259" key="3">
    <source>
        <dbReference type="PROSITE" id="PS50097"/>
    </source>
</evidence>
<evidence type="ECO:0000313" key="5">
    <source>
        <dbReference type="Proteomes" id="UP001497497"/>
    </source>
</evidence>
<dbReference type="SUPFAM" id="SSF50965">
    <property type="entry name" value="Galactose oxidase, central domain"/>
    <property type="match status" value="1"/>
</dbReference>
<proteinExistence type="predicted"/>
<dbReference type="AlphaFoldDB" id="A0AAV2INE4"/>
<protein>
    <recommendedName>
        <fullName evidence="3">BTB domain-containing protein</fullName>
    </recommendedName>
</protein>
<dbReference type="InterPro" id="IPR015915">
    <property type="entry name" value="Kelch-typ_b-propeller"/>
</dbReference>
<comment type="caution">
    <text evidence="4">The sequence shown here is derived from an EMBL/GenBank/DDBJ whole genome shotgun (WGS) entry which is preliminary data.</text>
</comment>
<dbReference type="Proteomes" id="UP001497497">
    <property type="component" value="Unassembled WGS sequence"/>
</dbReference>
<dbReference type="CDD" id="cd18186">
    <property type="entry name" value="BTB_POZ_ZBTB_KLHL-like"/>
    <property type="match status" value="1"/>
</dbReference>
<evidence type="ECO:0000256" key="1">
    <source>
        <dbReference type="ARBA" id="ARBA00022441"/>
    </source>
</evidence>
<dbReference type="PANTHER" id="PTHR45632">
    <property type="entry name" value="LD33804P"/>
    <property type="match status" value="1"/>
</dbReference>
<dbReference type="InterPro" id="IPR011333">
    <property type="entry name" value="SKP1/BTB/POZ_sf"/>
</dbReference>
<keyword evidence="2" id="KW-0677">Repeat</keyword>
<dbReference type="PROSITE" id="PS50097">
    <property type="entry name" value="BTB"/>
    <property type="match status" value="1"/>
</dbReference>
<sequence>MVMDKEVCFGIVESIESLWERRELVDFTVQVENHEIKCHRFILGACSKFFSAMFRSGMKDSQNDFAVIEHVSRDIFVDILRALYTGSDVLTQDNVIAVWHASNLLQIDVMIRQCENKVVQWLTVENFENMSINAKLSDSKRVLETIFDFMLANFEKVRDTQTFLEMSPGRFLDFIESYKLVVGSEDLVLESILKWIEYSPEGFPNSSVTSFVAKSSSEMVVANFTTETSSKNTENELNASTSFETKILKTCVSNSSVGDSASDTSKADAKSVVPHIKQENKPKRLDMLTDLIKAARTCLASPGCLQWLYGNPLCESLPEVKDVLFKASMYHCSGQGHLLRASSHRIGSELEHFAVFSTHKEIKAYSMERDEVFQIPLCGALSAHSMRFLISENDIYTFRGNSSIYILRGYTWQTMFSLNNNAPNLINHDNFFWELNGQYGKINKFNLRNANETVSPFVDLPANVERVDLCLSWNKRILLFSNEYNNTNQINETIVHSLDVSLKTWTKLENMNESMAWAKSFRDDTTTYILQTTGEVWAVLERTPDVITFECLGKMWVKPKSILGAVIYERELIIFGNNDTNDLPDITKLSCPPDSFTKIRCYSYSDNIYSNVVFAALPKKYYPSPSK</sequence>
<dbReference type="EMBL" id="CAXITT010001557">
    <property type="protein sequence ID" value="CAL1548668.1"/>
    <property type="molecule type" value="Genomic_DNA"/>
</dbReference>
<keyword evidence="5" id="KW-1185">Reference proteome</keyword>
<name>A0AAV2INE4_LYMST</name>
<reference evidence="4 5" key="1">
    <citation type="submission" date="2024-04" db="EMBL/GenBank/DDBJ databases">
        <authorList>
            <consortium name="Genoscope - CEA"/>
            <person name="William W."/>
        </authorList>
    </citation>
    <scope>NUCLEOTIDE SEQUENCE [LARGE SCALE GENOMIC DNA]</scope>
</reference>
<gene>
    <name evidence="4" type="ORF">GSLYS_00021985001</name>
</gene>
<dbReference type="InterPro" id="IPR011043">
    <property type="entry name" value="Gal_Oxase/kelch_b-propeller"/>
</dbReference>
<dbReference type="Pfam" id="PF07707">
    <property type="entry name" value="BACK"/>
    <property type="match status" value="1"/>
</dbReference>
<accession>A0AAV2INE4</accession>
<organism evidence="4 5">
    <name type="scientific">Lymnaea stagnalis</name>
    <name type="common">Great pond snail</name>
    <name type="synonym">Helix stagnalis</name>
    <dbReference type="NCBI Taxonomy" id="6523"/>
    <lineage>
        <taxon>Eukaryota</taxon>
        <taxon>Metazoa</taxon>
        <taxon>Spiralia</taxon>
        <taxon>Lophotrochozoa</taxon>
        <taxon>Mollusca</taxon>
        <taxon>Gastropoda</taxon>
        <taxon>Heterobranchia</taxon>
        <taxon>Euthyneura</taxon>
        <taxon>Panpulmonata</taxon>
        <taxon>Hygrophila</taxon>
        <taxon>Lymnaeoidea</taxon>
        <taxon>Lymnaeidae</taxon>
        <taxon>Lymnaea</taxon>
    </lineage>
</organism>
<dbReference type="InterPro" id="IPR000210">
    <property type="entry name" value="BTB/POZ_dom"/>
</dbReference>
<dbReference type="SMART" id="SM00225">
    <property type="entry name" value="BTB"/>
    <property type="match status" value="1"/>
</dbReference>
<evidence type="ECO:0000313" key="4">
    <source>
        <dbReference type="EMBL" id="CAL1548668.1"/>
    </source>
</evidence>
<dbReference type="Pfam" id="PF00651">
    <property type="entry name" value="BTB"/>
    <property type="match status" value="1"/>
</dbReference>
<dbReference type="Gene3D" id="2.120.10.80">
    <property type="entry name" value="Kelch-type beta propeller"/>
    <property type="match status" value="1"/>
</dbReference>
<keyword evidence="1" id="KW-0880">Kelch repeat</keyword>
<dbReference type="SMART" id="SM00875">
    <property type="entry name" value="BACK"/>
    <property type="match status" value="1"/>
</dbReference>
<evidence type="ECO:0000256" key="2">
    <source>
        <dbReference type="ARBA" id="ARBA00022737"/>
    </source>
</evidence>
<dbReference type="InterPro" id="IPR011705">
    <property type="entry name" value="BACK"/>
</dbReference>